<proteinExistence type="predicted"/>
<keyword evidence="2" id="KW-1185">Reference proteome</keyword>
<gene>
    <name evidence="1" type="ORF">M1L60_02590</name>
</gene>
<accession>A0ABT1DFA0</accession>
<reference evidence="1 2" key="1">
    <citation type="submission" date="2022-06" db="EMBL/GenBank/DDBJ databases">
        <title>New Species of the Genus Actinoplanes, ActinopZanes ferrugineus.</title>
        <authorList>
            <person name="Ding P."/>
        </authorList>
    </citation>
    <scope>NUCLEOTIDE SEQUENCE [LARGE SCALE GENOMIC DNA]</scope>
    <source>
        <strain evidence="1 2">TRM88003</strain>
    </source>
</reference>
<name>A0ABT1DFA0_9ACTN</name>
<comment type="caution">
    <text evidence="1">The sequence shown here is derived from an EMBL/GenBank/DDBJ whole genome shotgun (WGS) entry which is preliminary data.</text>
</comment>
<evidence type="ECO:0000313" key="2">
    <source>
        <dbReference type="Proteomes" id="UP001523369"/>
    </source>
</evidence>
<dbReference type="Proteomes" id="UP001523369">
    <property type="component" value="Unassembled WGS sequence"/>
</dbReference>
<organism evidence="1 2">
    <name type="scientific">Paractinoplanes aksuensis</name>
    <dbReference type="NCBI Taxonomy" id="2939490"/>
    <lineage>
        <taxon>Bacteria</taxon>
        <taxon>Bacillati</taxon>
        <taxon>Actinomycetota</taxon>
        <taxon>Actinomycetes</taxon>
        <taxon>Micromonosporales</taxon>
        <taxon>Micromonosporaceae</taxon>
        <taxon>Paractinoplanes</taxon>
    </lineage>
</organism>
<evidence type="ECO:0000313" key="1">
    <source>
        <dbReference type="EMBL" id="MCO8269475.1"/>
    </source>
</evidence>
<sequence>MVVLGDPGLGRDSLADLDWDQILVLGAALRLATLVMAAAMREPGGSATGVGLWRADQSGSGSEATLCDAAAAGVVERGRRTSPLGRSATTASTW</sequence>
<dbReference type="EMBL" id="JAMYJR010000002">
    <property type="protein sequence ID" value="MCO8269475.1"/>
    <property type="molecule type" value="Genomic_DNA"/>
</dbReference>
<dbReference type="RefSeq" id="WP_253235619.1">
    <property type="nucleotide sequence ID" value="NZ_JAMYJR010000002.1"/>
</dbReference>
<protein>
    <submittedName>
        <fullName evidence="1">Uncharacterized protein</fullName>
    </submittedName>
</protein>